<dbReference type="AlphaFoldDB" id="A0A6G1JX36"/>
<feature type="region of interest" description="Disordered" evidence="2">
    <location>
        <begin position="102"/>
        <end position="125"/>
    </location>
</feature>
<evidence type="ECO:0000313" key="3">
    <source>
        <dbReference type="EMBL" id="KAF2704781.1"/>
    </source>
</evidence>
<evidence type="ECO:0000256" key="1">
    <source>
        <dbReference type="SAM" id="Coils"/>
    </source>
</evidence>
<dbReference type="Proteomes" id="UP000799428">
    <property type="component" value="Unassembled WGS sequence"/>
</dbReference>
<name>A0A6G1JX36_9PLEO</name>
<evidence type="ECO:0000256" key="2">
    <source>
        <dbReference type="SAM" id="MobiDB-lite"/>
    </source>
</evidence>
<organism evidence="3 4">
    <name type="scientific">Pleomassaria siparia CBS 279.74</name>
    <dbReference type="NCBI Taxonomy" id="1314801"/>
    <lineage>
        <taxon>Eukaryota</taxon>
        <taxon>Fungi</taxon>
        <taxon>Dikarya</taxon>
        <taxon>Ascomycota</taxon>
        <taxon>Pezizomycotina</taxon>
        <taxon>Dothideomycetes</taxon>
        <taxon>Pleosporomycetidae</taxon>
        <taxon>Pleosporales</taxon>
        <taxon>Pleomassariaceae</taxon>
        <taxon>Pleomassaria</taxon>
    </lineage>
</organism>
<keyword evidence="1" id="KW-0175">Coiled coil</keyword>
<sequence length="391" mass="43413">MKTVQPKTTSGAIHRPTYTEQISPIKPLVKPWIIHTSKSLSNNSPVKSPVKSSVKAAKKQYVSTGPIFQGALSKPRLQPRKVKKSYVVSNIISSDARVTGRDTLVGKPRSSLSARSPGNVSATKGKYAGVHPLDLDFKETTHNYRAHLYASATTKIGTVHTNLVHKLDKMVASPSSYTPSDSDSSPPQPAIAHRIDAIKQNLSINMGKYSLSVSSINADGERVPIRVMLSQRMADYAAHLEREEQELRDLQAKWELVVGEIWKLGGQVLGEETMSELMVPVPTPSPPSSSPVQDIVEFDDLGQELPPAPPKTKRKKKVAFREPLPRFLTGRSHLRGPVPTKPEFPVEEMRELEKVIEELGDGQIAELNKKDREYHSWKIKKEALFKQMIDD</sequence>
<dbReference type="EMBL" id="MU005781">
    <property type="protein sequence ID" value="KAF2704781.1"/>
    <property type="molecule type" value="Genomic_DNA"/>
</dbReference>
<keyword evidence="4" id="KW-1185">Reference proteome</keyword>
<dbReference type="OrthoDB" id="3777651at2759"/>
<accession>A0A6G1JX36</accession>
<proteinExistence type="predicted"/>
<gene>
    <name evidence="3" type="ORF">K504DRAFT_494587</name>
</gene>
<evidence type="ECO:0000313" key="4">
    <source>
        <dbReference type="Proteomes" id="UP000799428"/>
    </source>
</evidence>
<feature type="compositionally biased region" description="Polar residues" evidence="2">
    <location>
        <begin position="110"/>
        <end position="122"/>
    </location>
</feature>
<feature type="coiled-coil region" evidence="1">
    <location>
        <begin position="233"/>
        <end position="260"/>
    </location>
</feature>
<protein>
    <submittedName>
        <fullName evidence="3">Uncharacterized protein</fullName>
    </submittedName>
</protein>
<reference evidence="3" key="1">
    <citation type="journal article" date="2020" name="Stud. Mycol.">
        <title>101 Dothideomycetes genomes: a test case for predicting lifestyles and emergence of pathogens.</title>
        <authorList>
            <person name="Haridas S."/>
            <person name="Albert R."/>
            <person name="Binder M."/>
            <person name="Bloem J."/>
            <person name="Labutti K."/>
            <person name="Salamov A."/>
            <person name="Andreopoulos B."/>
            <person name="Baker S."/>
            <person name="Barry K."/>
            <person name="Bills G."/>
            <person name="Bluhm B."/>
            <person name="Cannon C."/>
            <person name="Castanera R."/>
            <person name="Culley D."/>
            <person name="Daum C."/>
            <person name="Ezra D."/>
            <person name="Gonzalez J."/>
            <person name="Henrissat B."/>
            <person name="Kuo A."/>
            <person name="Liang C."/>
            <person name="Lipzen A."/>
            <person name="Lutzoni F."/>
            <person name="Magnuson J."/>
            <person name="Mondo S."/>
            <person name="Nolan M."/>
            <person name="Ohm R."/>
            <person name="Pangilinan J."/>
            <person name="Park H.-J."/>
            <person name="Ramirez L."/>
            <person name="Alfaro M."/>
            <person name="Sun H."/>
            <person name="Tritt A."/>
            <person name="Yoshinaga Y."/>
            <person name="Zwiers L.-H."/>
            <person name="Turgeon B."/>
            <person name="Goodwin S."/>
            <person name="Spatafora J."/>
            <person name="Crous P."/>
            <person name="Grigoriev I."/>
        </authorList>
    </citation>
    <scope>NUCLEOTIDE SEQUENCE</scope>
    <source>
        <strain evidence="3">CBS 279.74</strain>
    </source>
</reference>